<dbReference type="PANTHER" id="PTHR13847:SF280">
    <property type="entry name" value="D-AMINO ACID DEHYDROGENASE"/>
    <property type="match status" value="1"/>
</dbReference>
<dbReference type="GO" id="GO:0055130">
    <property type="term" value="P:D-alanine catabolic process"/>
    <property type="evidence" value="ECO:0007669"/>
    <property type="project" value="TreeGrafter"/>
</dbReference>
<reference evidence="4 5" key="1">
    <citation type="submission" date="2014-07" db="EMBL/GenBank/DDBJ databases">
        <title>Tepidicaulis marinum gen. nov., sp. nov., a novel marine bacterium denitrifying nitrate to nitrous oxide strictly under microaerobic conditions.</title>
        <authorList>
            <person name="Takeuchi M."/>
            <person name="Yamagishi T."/>
            <person name="Kamagata Y."/>
            <person name="Oshima K."/>
            <person name="Hattori M."/>
            <person name="Katayama T."/>
            <person name="Hanada S."/>
            <person name="Tamaki H."/>
            <person name="Marumo K."/>
            <person name="Maeda H."/>
            <person name="Nedachi M."/>
            <person name="Iwasaki W."/>
            <person name="Suwa Y."/>
            <person name="Sakata S."/>
        </authorList>
    </citation>
    <scope>NUCLEOTIDE SEQUENCE [LARGE SCALE GENOMIC DNA]</scope>
    <source>
        <strain evidence="4 5">MA2</strain>
    </source>
</reference>
<dbReference type="Gene3D" id="3.50.50.60">
    <property type="entry name" value="FAD/NAD(P)-binding domain"/>
    <property type="match status" value="2"/>
</dbReference>
<dbReference type="GO" id="GO:0008718">
    <property type="term" value="F:D-amino-acid dehydrogenase activity"/>
    <property type="evidence" value="ECO:0007669"/>
    <property type="project" value="TreeGrafter"/>
</dbReference>
<comment type="caution">
    <text evidence="4">The sequence shown here is derived from an EMBL/GenBank/DDBJ whole genome shotgun (WGS) entry which is preliminary data.</text>
</comment>
<dbReference type="EMBL" id="BBIO01000007">
    <property type="protein sequence ID" value="GAK45130.1"/>
    <property type="molecule type" value="Genomic_DNA"/>
</dbReference>
<name>A0A081BAR2_9HYPH</name>
<evidence type="ECO:0000256" key="1">
    <source>
        <dbReference type="ARBA" id="ARBA00009410"/>
    </source>
</evidence>
<dbReference type="RefSeq" id="WP_045445623.1">
    <property type="nucleotide sequence ID" value="NZ_BBIO01000007.1"/>
</dbReference>
<keyword evidence="2" id="KW-0560">Oxidoreductase</keyword>
<evidence type="ECO:0000259" key="3">
    <source>
        <dbReference type="Pfam" id="PF01266"/>
    </source>
</evidence>
<keyword evidence="5" id="KW-1185">Reference proteome</keyword>
<dbReference type="PANTHER" id="PTHR13847">
    <property type="entry name" value="SARCOSINE DEHYDROGENASE-RELATED"/>
    <property type="match status" value="1"/>
</dbReference>
<accession>A0A081BAR2</accession>
<dbReference type="STRING" id="1333998.M2A_1629"/>
<sequence>MQLVVLGAGLIGVTSAYRLAEEGHDVTVIDRREGPGLETSFANGGQLGFREVSPWAAPDVPWTALKMLRDPAAPFRWKPKAELEQWRWLLAFLLRCNSPARAERERHNLSLGLFSQKELEGLLARLAGEGESFSFDHKRKGILRLLPDAKAVKHAREEMARLADMEPGLEVLEAGACVALEPALASIHQRGELAGGLYAPGDQSGDAHLFTRALAKRAEAKGVRFLYGREITSFEESAGRLKAVRCGAEKIEAEAFVFSLGVGGLKLARKLGFRLPFYPVKGYSVSVEMEEGAPEVSLTDEGRRIVVSNLGGRLRAAGKAEIAGFDTALDRTRARAVLQGLQELIPSVGEAAEAEFWTGLRPMTADGSPIIDKAPGYENLYLNTGHGTLGWTLAMGSASLLADLIGGKATQIDPTPFALKRPSLFP</sequence>
<protein>
    <submittedName>
        <fullName evidence="4">FAD dependent oxidoreductase</fullName>
    </submittedName>
</protein>
<gene>
    <name evidence="4" type="ORF">M2A_1629</name>
</gene>
<evidence type="ECO:0000256" key="2">
    <source>
        <dbReference type="ARBA" id="ARBA00023002"/>
    </source>
</evidence>
<dbReference type="AlphaFoldDB" id="A0A081BAR2"/>
<evidence type="ECO:0000313" key="5">
    <source>
        <dbReference type="Proteomes" id="UP000028702"/>
    </source>
</evidence>
<dbReference type="SUPFAM" id="SSF51905">
    <property type="entry name" value="FAD/NAD(P)-binding domain"/>
    <property type="match status" value="1"/>
</dbReference>
<comment type="similarity">
    <text evidence="1">Belongs to the DadA oxidoreductase family.</text>
</comment>
<dbReference type="Proteomes" id="UP000028702">
    <property type="component" value="Unassembled WGS sequence"/>
</dbReference>
<dbReference type="GO" id="GO:0005737">
    <property type="term" value="C:cytoplasm"/>
    <property type="evidence" value="ECO:0007669"/>
    <property type="project" value="TreeGrafter"/>
</dbReference>
<dbReference type="InterPro" id="IPR036188">
    <property type="entry name" value="FAD/NAD-bd_sf"/>
</dbReference>
<dbReference type="Pfam" id="PF01266">
    <property type="entry name" value="DAO"/>
    <property type="match status" value="1"/>
</dbReference>
<evidence type="ECO:0000313" key="4">
    <source>
        <dbReference type="EMBL" id="GAK45130.1"/>
    </source>
</evidence>
<dbReference type="Gene3D" id="3.30.9.10">
    <property type="entry name" value="D-Amino Acid Oxidase, subunit A, domain 2"/>
    <property type="match status" value="1"/>
</dbReference>
<dbReference type="InterPro" id="IPR006076">
    <property type="entry name" value="FAD-dep_OxRdtase"/>
</dbReference>
<dbReference type="SUPFAM" id="SSF54373">
    <property type="entry name" value="FAD-linked reductases, C-terminal domain"/>
    <property type="match status" value="1"/>
</dbReference>
<organism evidence="4 5">
    <name type="scientific">Tepidicaulis marinus</name>
    <dbReference type="NCBI Taxonomy" id="1333998"/>
    <lineage>
        <taxon>Bacteria</taxon>
        <taxon>Pseudomonadati</taxon>
        <taxon>Pseudomonadota</taxon>
        <taxon>Alphaproteobacteria</taxon>
        <taxon>Hyphomicrobiales</taxon>
        <taxon>Parvibaculaceae</taxon>
        <taxon>Tepidicaulis</taxon>
    </lineage>
</organism>
<feature type="domain" description="FAD dependent oxidoreductase" evidence="3">
    <location>
        <begin position="3"/>
        <end position="404"/>
    </location>
</feature>
<dbReference type="NCBIfam" id="NF001933">
    <property type="entry name" value="PRK00711.1"/>
    <property type="match status" value="1"/>
</dbReference>
<proteinExistence type="inferred from homology"/>
<dbReference type="eggNOG" id="COG0665">
    <property type="taxonomic scope" value="Bacteria"/>
</dbReference>
<dbReference type="GO" id="GO:0005886">
    <property type="term" value="C:plasma membrane"/>
    <property type="evidence" value="ECO:0007669"/>
    <property type="project" value="TreeGrafter"/>
</dbReference>